<proteinExistence type="predicted"/>
<reference evidence="3 4" key="1">
    <citation type="submission" date="2021-02" db="EMBL/GenBank/DDBJ databases">
        <title>Characterization of Marinitoga sp. nov. str. BP5-C20A.</title>
        <authorList>
            <person name="Erauso G."/>
            <person name="Postec A."/>
        </authorList>
    </citation>
    <scope>NUCLEOTIDE SEQUENCE [LARGE SCALE GENOMIC DNA]</scope>
    <source>
        <strain evidence="3 4">BP5-C20A</strain>
    </source>
</reference>
<evidence type="ECO:0000313" key="3">
    <source>
        <dbReference type="EMBL" id="WGS65090.1"/>
    </source>
</evidence>
<feature type="domain" description="Gfo/Idh/MocA-like oxidoreductase C-terminal" evidence="2">
    <location>
        <begin position="140"/>
        <end position="324"/>
    </location>
</feature>
<protein>
    <submittedName>
        <fullName evidence="3">Gfo/Idh/MocA family oxidoreductase</fullName>
    </submittedName>
</protein>
<name>A0ABY8PR36_9BACT</name>
<dbReference type="InterPro" id="IPR000683">
    <property type="entry name" value="Gfo/Idh/MocA-like_OxRdtase_N"/>
</dbReference>
<dbReference type="PANTHER" id="PTHR42840:SF5">
    <property type="entry name" value="NAD(P)-BINDING ROSSMANN-FOLD SUPERFAMILY PROTEIN"/>
    <property type="match status" value="1"/>
</dbReference>
<evidence type="ECO:0000313" key="4">
    <source>
        <dbReference type="Proteomes" id="UP001232493"/>
    </source>
</evidence>
<gene>
    <name evidence="3" type="ORF">JRV97_00620</name>
</gene>
<keyword evidence="4" id="KW-1185">Reference proteome</keyword>
<dbReference type="SUPFAM" id="SSF55347">
    <property type="entry name" value="Glyceraldehyde-3-phosphate dehydrogenase-like, C-terminal domain"/>
    <property type="match status" value="1"/>
</dbReference>
<evidence type="ECO:0000259" key="2">
    <source>
        <dbReference type="Pfam" id="PF02894"/>
    </source>
</evidence>
<dbReference type="Gene3D" id="3.30.360.10">
    <property type="entry name" value="Dihydrodipicolinate Reductase, domain 2"/>
    <property type="match status" value="1"/>
</dbReference>
<dbReference type="EMBL" id="CP069362">
    <property type="protein sequence ID" value="WGS65090.1"/>
    <property type="molecule type" value="Genomic_DNA"/>
</dbReference>
<dbReference type="Proteomes" id="UP001232493">
    <property type="component" value="Chromosome"/>
</dbReference>
<feature type="domain" description="Gfo/Idh/MocA-like oxidoreductase N-terminal" evidence="1">
    <location>
        <begin position="4"/>
        <end position="122"/>
    </location>
</feature>
<accession>A0ABY8PR36</accession>
<dbReference type="Gene3D" id="3.40.50.720">
    <property type="entry name" value="NAD(P)-binding Rossmann-like Domain"/>
    <property type="match status" value="1"/>
</dbReference>
<dbReference type="Pfam" id="PF02894">
    <property type="entry name" value="GFO_IDH_MocA_C"/>
    <property type="match status" value="1"/>
</dbReference>
<dbReference type="InterPro" id="IPR004104">
    <property type="entry name" value="Gfo/Idh/MocA-like_OxRdtase_C"/>
</dbReference>
<dbReference type="InterPro" id="IPR036291">
    <property type="entry name" value="NAD(P)-bd_dom_sf"/>
</dbReference>
<dbReference type="RefSeq" id="WP_280999241.1">
    <property type="nucleotide sequence ID" value="NZ_CP069362.1"/>
</dbReference>
<dbReference type="SUPFAM" id="SSF51735">
    <property type="entry name" value="NAD(P)-binding Rossmann-fold domains"/>
    <property type="match status" value="1"/>
</dbReference>
<evidence type="ECO:0000259" key="1">
    <source>
        <dbReference type="Pfam" id="PF01408"/>
    </source>
</evidence>
<dbReference type="PANTHER" id="PTHR42840">
    <property type="entry name" value="NAD(P)-BINDING ROSSMANN-FOLD SUPERFAMILY PROTEIN-RELATED"/>
    <property type="match status" value="1"/>
</dbReference>
<dbReference type="Pfam" id="PF01408">
    <property type="entry name" value="GFO_IDH_MocA"/>
    <property type="match status" value="1"/>
</dbReference>
<sequence length="332" mass="38327">MKKIKLGIVGTGIAARDLHLPGLLELENKFEIVALFNRTKEKAIRFSNYLNNNPKIYDSYDELLDNVEAVDLALPVQLNYEFIEKALKKGVNVICEKPISVNVEEGKKIVELSRRYKNVVYIAENYRHFSAYDKIKELTSKIGEVYYLQWNLWIYMSKDNKYANTPWRQNPEHIGGFISDAGVHHVASMKKIFGDIKWVYGSVKNITDYLGGPDLLSSTFEFENGILGNYNVSYALDGKNVLMIKGELGDIIFEDDIIKVVKYKDKVIEYYDDYKTHDENSYKKEFEDFYEVINGKENNLGNTEEALKDLAFIEAAIKSNGEKRIYIDDLIR</sequence>
<organism evidence="3 4">
    <name type="scientific">Marinitoga aeolica</name>
    <dbReference type="NCBI Taxonomy" id="2809031"/>
    <lineage>
        <taxon>Bacteria</taxon>
        <taxon>Thermotogati</taxon>
        <taxon>Thermotogota</taxon>
        <taxon>Thermotogae</taxon>
        <taxon>Petrotogales</taxon>
        <taxon>Petrotogaceae</taxon>
        <taxon>Marinitoga</taxon>
    </lineage>
</organism>